<dbReference type="Pfam" id="PF00197">
    <property type="entry name" value="Kunitz_legume"/>
    <property type="match status" value="1"/>
</dbReference>
<evidence type="ECO:0000256" key="2">
    <source>
        <dbReference type="ARBA" id="ARBA00022690"/>
    </source>
</evidence>
<feature type="chain" id="PRO_5041898116" evidence="5">
    <location>
        <begin position="22"/>
        <end position="208"/>
    </location>
</feature>
<evidence type="ECO:0000256" key="5">
    <source>
        <dbReference type="SAM" id="SignalP"/>
    </source>
</evidence>
<comment type="caution">
    <text evidence="6">The sequence shown here is derived from an EMBL/GenBank/DDBJ whole genome shotgun (WGS) entry which is preliminary data.</text>
</comment>
<dbReference type="PANTHER" id="PTHR33107:SF81">
    <property type="entry name" value="TRYPSIN INHIBITOR A"/>
    <property type="match status" value="1"/>
</dbReference>
<gene>
    <name evidence="6" type="ORF">QN277_022972</name>
</gene>
<keyword evidence="5" id="KW-0732">Signal</keyword>
<keyword evidence="4" id="KW-1015">Disulfide bond</keyword>
<keyword evidence="7" id="KW-1185">Reference proteome</keyword>
<name>A0AAE1MQ81_9FABA</name>
<dbReference type="GO" id="GO:0004867">
    <property type="term" value="F:serine-type endopeptidase inhibitor activity"/>
    <property type="evidence" value="ECO:0007669"/>
    <property type="project" value="UniProtKB-KW"/>
</dbReference>
<evidence type="ECO:0000256" key="1">
    <source>
        <dbReference type="ARBA" id="ARBA00005440"/>
    </source>
</evidence>
<comment type="similarity">
    <text evidence="1">Belongs to the protease inhibitor I3 (leguminous Kunitz-type inhibitor) family.</text>
</comment>
<sequence length="208" mass="22776">MKPSLIALFSLFAFIASSAKAFVIDAEGEPVVNGGTYYILPFINVLGGGLTLAKTGNETCPLSVKPYPSLPIHLEHGLPWKIASPLRIRYLPTNVWVDFFTVDETIPSCVPFPSRWTIVEEEDGVKSVKVSGHGYENTITGVFRIKKYTKIGYTYKIVFCPTDSDSCKDIGLSSRGLVLTDDVPLGVIFVKVESSEVSKQVINNVLEA</sequence>
<evidence type="ECO:0000313" key="7">
    <source>
        <dbReference type="Proteomes" id="UP001293593"/>
    </source>
</evidence>
<reference evidence="6" key="1">
    <citation type="submission" date="2023-10" db="EMBL/GenBank/DDBJ databases">
        <title>Chromosome-level genome of the transformable northern wattle, Acacia crassicarpa.</title>
        <authorList>
            <person name="Massaro I."/>
            <person name="Sinha N.R."/>
            <person name="Poethig S."/>
            <person name="Leichty A.R."/>
        </authorList>
    </citation>
    <scope>NUCLEOTIDE SEQUENCE</scope>
    <source>
        <strain evidence="6">Acra3RX</strain>
        <tissue evidence="6">Leaf</tissue>
    </source>
</reference>
<dbReference type="SMART" id="SM00452">
    <property type="entry name" value="STI"/>
    <property type="match status" value="1"/>
</dbReference>
<dbReference type="AlphaFoldDB" id="A0AAE1MQ81"/>
<dbReference type="Proteomes" id="UP001293593">
    <property type="component" value="Unassembled WGS sequence"/>
</dbReference>
<evidence type="ECO:0000256" key="4">
    <source>
        <dbReference type="ARBA" id="ARBA00023157"/>
    </source>
</evidence>
<evidence type="ECO:0000256" key="3">
    <source>
        <dbReference type="ARBA" id="ARBA00022900"/>
    </source>
</evidence>
<dbReference type="InterPro" id="IPR002160">
    <property type="entry name" value="Prot_inh_Kunz-lg"/>
</dbReference>
<evidence type="ECO:0000313" key="6">
    <source>
        <dbReference type="EMBL" id="KAK4269873.1"/>
    </source>
</evidence>
<dbReference type="PANTHER" id="PTHR33107">
    <property type="entry name" value="KUNITZ TRYPSIN INHIBITOR 2"/>
    <property type="match status" value="1"/>
</dbReference>
<organism evidence="6 7">
    <name type="scientific">Acacia crassicarpa</name>
    <name type="common">northern wattle</name>
    <dbReference type="NCBI Taxonomy" id="499986"/>
    <lineage>
        <taxon>Eukaryota</taxon>
        <taxon>Viridiplantae</taxon>
        <taxon>Streptophyta</taxon>
        <taxon>Embryophyta</taxon>
        <taxon>Tracheophyta</taxon>
        <taxon>Spermatophyta</taxon>
        <taxon>Magnoliopsida</taxon>
        <taxon>eudicotyledons</taxon>
        <taxon>Gunneridae</taxon>
        <taxon>Pentapetalae</taxon>
        <taxon>rosids</taxon>
        <taxon>fabids</taxon>
        <taxon>Fabales</taxon>
        <taxon>Fabaceae</taxon>
        <taxon>Caesalpinioideae</taxon>
        <taxon>mimosoid clade</taxon>
        <taxon>Acacieae</taxon>
        <taxon>Acacia</taxon>
    </lineage>
</organism>
<dbReference type="InterPro" id="IPR011065">
    <property type="entry name" value="Kunitz_inhibitor_STI-like_sf"/>
</dbReference>
<accession>A0AAE1MQ81</accession>
<protein>
    <submittedName>
        <fullName evidence="6">Uncharacterized protein</fullName>
    </submittedName>
</protein>
<keyword evidence="3" id="KW-0722">Serine protease inhibitor</keyword>
<dbReference type="Gene3D" id="2.80.10.50">
    <property type="match status" value="1"/>
</dbReference>
<dbReference type="PROSITE" id="PS00283">
    <property type="entry name" value="SOYBEAN_KUNITZ"/>
    <property type="match status" value="1"/>
</dbReference>
<dbReference type="EMBL" id="JAWXYG010000006">
    <property type="protein sequence ID" value="KAK4269873.1"/>
    <property type="molecule type" value="Genomic_DNA"/>
</dbReference>
<keyword evidence="2" id="KW-0646">Protease inhibitor</keyword>
<dbReference type="SUPFAM" id="SSF50386">
    <property type="entry name" value="STI-like"/>
    <property type="match status" value="1"/>
</dbReference>
<proteinExistence type="inferred from homology"/>
<feature type="signal peptide" evidence="5">
    <location>
        <begin position="1"/>
        <end position="21"/>
    </location>
</feature>